<reference evidence="1 2" key="1">
    <citation type="submission" date="2021-06" db="EMBL/GenBank/DDBJ databases">
        <title>Caerostris extrusa draft genome.</title>
        <authorList>
            <person name="Kono N."/>
            <person name="Arakawa K."/>
        </authorList>
    </citation>
    <scope>NUCLEOTIDE SEQUENCE [LARGE SCALE GENOMIC DNA]</scope>
</reference>
<protein>
    <submittedName>
        <fullName evidence="1">Uncharacterized protein</fullName>
    </submittedName>
</protein>
<sequence>MQHVRSIRERYRLANLEMEGVAHSGDGVPIGTGIGLDWFLIVCTCVQFAHREREISLGKSLDGKGRGCPFRDGVPIGTGIGLVSYRMVNSFRCGCTCCAKDDEGNWIGRRVNLYHGMGLNAGPYVV</sequence>
<keyword evidence="2" id="KW-1185">Reference proteome</keyword>
<gene>
    <name evidence="1" type="ORF">CEXT_407081</name>
</gene>
<proteinExistence type="predicted"/>
<dbReference type="Proteomes" id="UP001054945">
    <property type="component" value="Unassembled WGS sequence"/>
</dbReference>
<comment type="caution">
    <text evidence="1">The sequence shown here is derived from an EMBL/GenBank/DDBJ whole genome shotgun (WGS) entry which is preliminary data.</text>
</comment>
<organism evidence="1 2">
    <name type="scientific">Caerostris extrusa</name>
    <name type="common">Bark spider</name>
    <name type="synonym">Caerostris bankana</name>
    <dbReference type="NCBI Taxonomy" id="172846"/>
    <lineage>
        <taxon>Eukaryota</taxon>
        <taxon>Metazoa</taxon>
        <taxon>Ecdysozoa</taxon>
        <taxon>Arthropoda</taxon>
        <taxon>Chelicerata</taxon>
        <taxon>Arachnida</taxon>
        <taxon>Araneae</taxon>
        <taxon>Araneomorphae</taxon>
        <taxon>Entelegynae</taxon>
        <taxon>Araneoidea</taxon>
        <taxon>Araneidae</taxon>
        <taxon>Caerostris</taxon>
    </lineage>
</organism>
<accession>A0AAV4XET3</accession>
<evidence type="ECO:0000313" key="2">
    <source>
        <dbReference type="Proteomes" id="UP001054945"/>
    </source>
</evidence>
<name>A0AAV4XET3_CAEEX</name>
<dbReference type="AlphaFoldDB" id="A0AAV4XET3"/>
<evidence type="ECO:0000313" key="1">
    <source>
        <dbReference type="EMBL" id="GIY93137.1"/>
    </source>
</evidence>
<dbReference type="EMBL" id="BPLR01017630">
    <property type="protein sequence ID" value="GIY93137.1"/>
    <property type="molecule type" value="Genomic_DNA"/>
</dbReference>